<proteinExistence type="predicted"/>
<sequence>MAAPIPFRTNDNKYIPSFPPVVYYRDTFGLEPIHDRERRMTESGADGSDNDSIATKSTVRPTMNVHPFAMYESTGSKMTNMTPSYHVEQIVTTRILTANPRTLLTLTLIAFASAIQLVSGS</sequence>
<dbReference type="AlphaFoldDB" id="A0A1I7WMB0"/>
<organism evidence="2 3">
    <name type="scientific">Heterorhabditis bacteriophora</name>
    <name type="common">Entomopathogenic nematode worm</name>
    <dbReference type="NCBI Taxonomy" id="37862"/>
    <lineage>
        <taxon>Eukaryota</taxon>
        <taxon>Metazoa</taxon>
        <taxon>Ecdysozoa</taxon>
        <taxon>Nematoda</taxon>
        <taxon>Chromadorea</taxon>
        <taxon>Rhabditida</taxon>
        <taxon>Rhabditina</taxon>
        <taxon>Rhabditomorpha</taxon>
        <taxon>Strongyloidea</taxon>
        <taxon>Heterorhabditidae</taxon>
        <taxon>Heterorhabditis</taxon>
    </lineage>
</organism>
<accession>A0A1I7WMB0</accession>
<dbReference type="Proteomes" id="UP000095283">
    <property type="component" value="Unplaced"/>
</dbReference>
<name>A0A1I7WMB0_HETBA</name>
<reference evidence="3" key="1">
    <citation type="submission" date="2016-11" db="UniProtKB">
        <authorList>
            <consortium name="WormBaseParasite"/>
        </authorList>
    </citation>
    <scope>IDENTIFICATION</scope>
</reference>
<keyword evidence="2" id="KW-1185">Reference proteome</keyword>
<protein>
    <submittedName>
        <fullName evidence="3">Uncharacterized protein</fullName>
    </submittedName>
</protein>
<evidence type="ECO:0000313" key="3">
    <source>
        <dbReference type="WBParaSite" id="Hba_06285"/>
    </source>
</evidence>
<dbReference type="WBParaSite" id="Hba_06285">
    <property type="protein sequence ID" value="Hba_06285"/>
    <property type="gene ID" value="Hba_06285"/>
</dbReference>
<feature type="region of interest" description="Disordered" evidence="1">
    <location>
        <begin position="34"/>
        <end position="58"/>
    </location>
</feature>
<evidence type="ECO:0000256" key="1">
    <source>
        <dbReference type="SAM" id="MobiDB-lite"/>
    </source>
</evidence>
<evidence type="ECO:0000313" key="2">
    <source>
        <dbReference type="Proteomes" id="UP000095283"/>
    </source>
</evidence>